<dbReference type="RefSeq" id="WP_013657346.1">
    <property type="nucleotide sequence ID" value="NC_015275.1"/>
</dbReference>
<evidence type="ECO:0000256" key="1">
    <source>
        <dbReference type="SAM" id="MobiDB-lite"/>
    </source>
</evidence>
<dbReference type="AlphaFoldDB" id="F2JST1"/>
<protein>
    <submittedName>
        <fullName evidence="2">Sporulation protein YtfJ</fullName>
    </submittedName>
</protein>
<sequence>MESKVNQELNGLMEQLENFITTKTVVGEPIHIDNTILVPLIDVSFAAASGSTASNKYTERRKEREKRVEGGTGAGAGGLGAKVTPSAMLVIQNGTTQLINIRNQDSITKLIDMIPGLVAKVPDLIAKFTGEEATKVMDANSDHYHDLEKEK</sequence>
<dbReference type="PIRSF" id="PIRSF021377">
    <property type="entry name" value="YtfJ"/>
    <property type="match status" value="1"/>
</dbReference>
<organism evidence="2 3">
    <name type="scientific">Cellulosilyticum lentocellum (strain ATCC 49066 / DSM 5427 / NCIMB 11756 / RHM5)</name>
    <name type="common">Clostridium lentocellum</name>
    <dbReference type="NCBI Taxonomy" id="642492"/>
    <lineage>
        <taxon>Bacteria</taxon>
        <taxon>Bacillati</taxon>
        <taxon>Bacillota</taxon>
        <taxon>Clostridia</taxon>
        <taxon>Lachnospirales</taxon>
        <taxon>Cellulosilyticaceae</taxon>
        <taxon>Cellulosilyticum</taxon>
    </lineage>
</organism>
<feature type="compositionally biased region" description="Basic and acidic residues" evidence="1">
    <location>
        <begin position="57"/>
        <end position="69"/>
    </location>
</feature>
<dbReference type="eggNOG" id="COG3874">
    <property type="taxonomic scope" value="Bacteria"/>
</dbReference>
<dbReference type="InterPro" id="IPR014229">
    <property type="entry name" value="Spore_YtfJ"/>
</dbReference>
<evidence type="ECO:0000313" key="2">
    <source>
        <dbReference type="EMBL" id="ADZ84052.1"/>
    </source>
</evidence>
<dbReference type="Proteomes" id="UP000008467">
    <property type="component" value="Chromosome"/>
</dbReference>
<dbReference type="PANTHER" id="PTHR39162">
    <property type="entry name" value="GLL3345 PROTEIN"/>
    <property type="match status" value="1"/>
</dbReference>
<dbReference type="HOGENOM" id="CLU_115880_1_0_9"/>
<dbReference type="STRING" id="642492.Clole_2344"/>
<proteinExistence type="predicted"/>
<evidence type="ECO:0000313" key="3">
    <source>
        <dbReference type="Proteomes" id="UP000008467"/>
    </source>
</evidence>
<dbReference type="PANTHER" id="PTHR39162:SF1">
    <property type="entry name" value="SPORULATION PROTEIN YTFJ"/>
    <property type="match status" value="1"/>
</dbReference>
<gene>
    <name evidence="2" type="ordered locus">Clole_2344</name>
</gene>
<accession>F2JST1</accession>
<feature type="compositionally biased region" description="Gly residues" evidence="1">
    <location>
        <begin position="70"/>
        <end position="79"/>
    </location>
</feature>
<keyword evidence="3" id="KW-1185">Reference proteome</keyword>
<dbReference type="Pfam" id="PF09579">
    <property type="entry name" value="Spore_YtfJ"/>
    <property type="match status" value="1"/>
</dbReference>
<name>F2JST1_CELLD</name>
<dbReference type="KEGG" id="cle:Clole_2344"/>
<feature type="region of interest" description="Disordered" evidence="1">
    <location>
        <begin position="52"/>
        <end position="79"/>
    </location>
</feature>
<dbReference type="EMBL" id="CP002582">
    <property type="protein sequence ID" value="ADZ84052.1"/>
    <property type="molecule type" value="Genomic_DNA"/>
</dbReference>
<reference evidence="2 3" key="1">
    <citation type="journal article" date="2011" name="J. Bacteriol.">
        <title>Complete genome sequence of the cellulose-degrading bacterium Cellulosilyticum lentocellum.</title>
        <authorList>
            <consortium name="US DOE Joint Genome Institute"/>
            <person name="Miller D.A."/>
            <person name="Suen G."/>
            <person name="Bruce D."/>
            <person name="Copeland A."/>
            <person name="Cheng J.F."/>
            <person name="Detter C."/>
            <person name="Goodwin L.A."/>
            <person name="Han C.S."/>
            <person name="Hauser L.J."/>
            <person name="Land M.L."/>
            <person name="Lapidus A."/>
            <person name="Lucas S."/>
            <person name="Meincke L."/>
            <person name="Pitluck S."/>
            <person name="Tapia R."/>
            <person name="Teshima H."/>
            <person name="Woyke T."/>
            <person name="Fox B.G."/>
            <person name="Angert E.R."/>
            <person name="Currie C.R."/>
        </authorList>
    </citation>
    <scope>NUCLEOTIDE SEQUENCE [LARGE SCALE GENOMIC DNA]</scope>
    <source>
        <strain evidence="3">ATCC 49066 / DSM 5427 / NCIMB 11756 / RHM5</strain>
    </source>
</reference>